<dbReference type="Proteomes" id="UP000241762">
    <property type="component" value="Chromosome"/>
</dbReference>
<feature type="region of interest" description="Disordered" evidence="1">
    <location>
        <begin position="205"/>
        <end position="229"/>
    </location>
</feature>
<feature type="compositionally biased region" description="Polar residues" evidence="1">
    <location>
        <begin position="1"/>
        <end position="13"/>
    </location>
</feature>
<evidence type="ECO:0000313" key="2">
    <source>
        <dbReference type="EMBL" id="AVP87146.1"/>
    </source>
</evidence>
<gene>
    <name evidence="2" type="ORF">phytr_1880</name>
</gene>
<reference evidence="2 3" key="1">
    <citation type="submission" date="2018-03" db="EMBL/GenBank/DDBJ databases">
        <title>A gene transfer event suggests a long-term partnership between eustigmatophyte algae and a novel lineage of endosymbiotic bacteria.</title>
        <authorList>
            <person name="Yurchenko T."/>
            <person name="Sevcikova T."/>
            <person name="Pribyl P."/>
            <person name="El Karkouri K."/>
            <person name="Klimes V."/>
            <person name="Amaral R."/>
            <person name="Zbrankova V."/>
            <person name="Kim E."/>
            <person name="Raoult D."/>
            <person name="Santos L.M.A."/>
            <person name="Elias M."/>
        </authorList>
    </citation>
    <scope>NUCLEOTIDE SEQUENCE [LARGE SCALE GENOMIC DNA]</scope>
    <source>
        <strain evidence="2">CCALA 838</strain>
    </source>
</reference>
<dbReference type="KEGG" id="ptc:phytr_1880"/>
<dbReference type="RefSeq" id="WP_106874018.1">
    <property type="nucleotide sequence ID" value="NZ_CP027845.1"/>
</dbReference>
<accession>A0A2P1P7B3</accession>
<evidence type="ECO:0000313" key="3">
    <source>
        <dbReference type="Proteomes" id="UP000241762"/>
    </source>
</evidence>
<feature type="region of interest" description="Disordered" evidence="1">
    <location>
        <begin position="1"/>
        <end position="35"/>
    </location>
</feature>
<organism evidence="2 3">
    <name type="scientific">Candidatus Phycorickettsia trachydisci</name>
    <dbReference type="NCBI Taxonomy" id="2115978"/>
    <lineage>
        <taxon>Bacteria</taxon>
        <taxon>Pseudomonadati</taxon>
        <taxon>Pseudomonadota</taxon>
        <taxon>Alphaproteobacteria</taxon>
        <taxon>Rickettsiales</taxon>
        <taxon>Rickettsiaceae</taxon>
        <taxon>Candidatus Phycorickettsia</taxon>
    </lineage>
</organism>
<keyword evidence="3" id="KW-1185">Reference proteome</keyword>
<sequence>MGKNGNNSDNGGQDTHFRSADGQSETKIILDKQTEDKISQLSQKCEKEATDKEVIADIKDLIHSVADKNISKVDDNEKSNMAQMPLQISDEDYRRLSSRIKKSQDVNRGNPDTSRKFTKQILSEFITTKARDRINYVIANKLLHIKSNELRVIEKGSDHDYAARKTLGIIKYLRSGQVGRMFKIIAGKALRTLTLRATGDVKENARRQINERQNSGNKGKGGGHDISRQ</sequence>
<dbReference type="AlphaFoldDB" id="A0A2P1P7B3"/>
<evidence type="ECO:0000256" key="1">
    <source>
        <dbReference type="SAM" id="MobiDB-lite"/>
    </source>
</evidence>
<name>A0A2P1P7B3_9RICK</name>
<proteinExistence type="predicted"/>
<protein>
    <submittedName>
        <fullName evidence="2">Uncharacterized protein</fullName>
    </submittedName>
</protein>
<dbReference type="EMBL" id="CP027845">
    <property type="protein sequence ID" value="AVP87146.1"/>
    <property type="molecule type" value="Genomic_DNA"/>
</dbReference>